<dbReference type="AlphaFoldDB" id="A0AAD8KKR1"/>
<dbReference type="PANTHER" id="PTHR31099">
    <property type="entry name" value="OS06G0165300 PROTEIN"/>
    <property type="match status" value="1"/>
</dbReference>
<organism evidence="4 5">
    <name type="scientific">Tagetes erecta</name>
    <name type="common">African marigold</name>
    <dbReference type="NCBI Taxonomy" id="13708"/>
    <lineage>
        <taxon>Eukaryota</taxon>
        <taxon>Viridiplantae</taxon>
        <taxon>Streptophyta</taxon>
        <taxon>Embryophyta</taxon>
        <taxon>Tracheophyta</taxon>
        <taxon>Spermatophyta</taxon>
        <taxon>Magnoliopsida</taxon>
        <taxon>eudicotyledons</taxon>
        <taxon>Gunneridae</taxon>
        <taxon>Pentapetalae</taxon>
        <taxon>asterids</taxon>
        <taxon>campanulids</taxon>
        <taxon>Asterales</taxon>
        <taxon>Asteraceae</taxon>
        <taxon>Asteroideae</taxon>
        <taxon>Heliantheae alliance</taxon>
        <taxon>Tageteae</taxon>
        <taxon>Tagetes</taxon>
    </lineage>
</organism>
<feature type="region of interest" description="Disordered" evidence="2">
    <location>
        <begin position="779"/>
        <end position="830"/>
    </location>
</feature>
<feature type="region of interest" description="Disordered" evidence="2">
    <location>
        <begin position="442"/>
        <end position="466"/>
    </location>
</feature>
<dbReference type="EMBL" id="JAUHHV010000005">
    <property type="protein sequence ID" value="KAK1424790.1"/>
    <property type="molecule type" value="Genomic_DNA"/>
</dbReference>
<protein>
    <recommendedName>
        <fullName evidence="3">Transposase (putative) gypsy type domain-containing protein</fullName>
    </recommendedName>
</protein>
<accession>A0AAD8KKR1</accession>
<name>A0AAD8KKR1_TARER</name>
<dbReference type="PANTHER" id="PTHR31099:SF41">
    <property type="entry name" value="TRANSPOSASE (PUTATIVE), GYPSY TYPE-RELATED"/>
    <property type="match status" value="1"/>
</dbReference>
<feature type="coiled-coil region" evidence="1">
    <location>
        <begin position="564"/>
        <end position="609"/>
    </location>
</feature>
<feature type="compositionally biased region" description="Low complexity" evidence="2">
    <location>
        <begin position="800"/>
        <end position="818"/>
    </location>
</feature>
<evidence type="ECO:0000256" key="1">
    <source>
        <dbReference type="SAM" id="Coils"/>
    </source>
</evidence>
<dbReference type="Pfam" id="PF04195">
    <property type="entry name" value="Transposase_28"/>
    <property type="match status" value="1"/>
</dbReference>
<evidence type="ECO:0000259" key="3">
    <source>
        <dbReference type="Pfam" id="PF04195"/>
    </source>
</evidence>
<feature type="compositionally biased region" description="Basic residues" evidence="2">
    <location>
        <begin position="442"/>
        <end position="451"/>
    </location>
</feature>
<comment type="caution">
    <text evidence="4">The sequence shown here is derived from an EMBL/GenBank/DDBJ whole genome shotgun (WGS) entry which is preliminary data.</text>
</comment>
<keyword evidence="1" id="KW-0175">Coiled coil</keyword>
<evidence type="ECO:0000256" key="2">
    <source>
        <dbReference type="SAM" id="MobiDB-lite"/>
    </source>
</evidence>
<reference evidence="4" key="1">
    <citation type="journal article" date="2023" name="bioRxiv">
        <title>Improved chromosome-level genome assembly for marigold (Tagetes erecta).</title>
        <authorList>
            <person name="Jiang F."/>
            <person name="Yuan L."/>
            <person name="Wang S."/>
            <person name="Wang H."/>
            <person name="Xu D."/>
            <person name="Wang A."/>
            <person name="Fan W."/>
        </authorList>
    </citation>
    <scope>NUCLEOTIDE SEQUENCE</scope>
    <source>
        <strain evidence="4">WSJ</strain>
        <tissue evidence="4">Leaf</tissue>
    </source>
</reference>
<dbReference type="Proteomes" id="UP001229421">
    <property type="component" value="Unassembled WGS sequence"/>
</dbReference>
<sequence length="830" mass="90858">MERMVLTICLSPGYNSVMALSVQDCSNIYTQVFVYCPSKSDSNLKGSGAPGSRLPLGQCTFHSWQPAAPQVTVALLFTYQASGCWLPAAQPSGYMTYVISPPVISACDVIISGCDLWFCKEVDEFCNQFGIPLSLDPIVPSPRSPFFLNVIEYYRLSICQMALVGIARIMHFEITCRALGHEPDLLVFRRFFQLAKNGNWFTIEKTQVENALVSSQIGLSASWKDRFFLVSDEIVPFAMPWRKPEDPLNEKVPSVDEVNEVLLEKLRSSASRLRTFPEEFLVKLGLSGRWSDPHMEPSMFVDDEVVRVFDCMLLEDFSVVKFKASVVPPGATGVVLRTKACRHYLRDAYESVVGGSSSKIVVKPSVSVRRSSTKQLTLPISSPGHEEVEEVPQVSGLQGLLSSDPVDDVDPAVEMDPLLEISGSVIEGVAQVGEFPSVKKGGKKLSAKGKGKAVEDSPSVPVDQDPDVDDIYIPDWQVGVHDTFSKTSVCREAIHGFAPPAERARNDCLENVELLKKFFSNGARFMALVPEITDRLRDTYKDFTDLSAAKVEVDKISSERAESIRKLTIEKEGLTTKLSALQSQVASDREELEAGRKELEAGRKELKSGKAAATRAMEENRRMEETNKWLVEEGLKQVVTYLLNSAEFKEPLSMIYMKALAYGRHQGLLSGYTNCLNGVPKEACKEYKPDAAGEFANSVKALEITSYPFLQALSGCSGQPLSFLQSLEPKGLSKEVADRVLGKKRPAPTLLSQDQAGLPAVSLKRLKVAEKNVDEVLKDLGTPMTPAGGLASEDLTPVKSSSEAAPSDADSPEDVAAPGFPAPGDSLDPQ</sequence>
<feature type="domain" description="Transposase (putative) gypsy type" evidence="3">
    <location>
        <begin position="142"/>
        <end position="194"/>
    </location>
</feature>
<evidence type="ECO:0000313" key="4">
    <source>
        <dbReference type="EMBL" id="KAK1424790.1"/>
    </source>
</evidence>
<proteinExistence type="predicted"/>
<gene>
    <name evidence="4" type="ORF">QVD17_20128</name>
</gene>
<dbReference type="InterPro" id="IPR007321">
    <property type="entry name" value="Transposase_28"/>
</dbReference>
<keyword evidence="5" id="KW-1185">Reference proteome</keyword>
<evidence type="ECO:0000313" key="5">
    <source>
        <dbReference type="Proteomes" id="UP001229421"/>
    </source>
</evidence>